<protein>
    <submittedName>
        <fullName evidence="1">Uncharacterized protein</fullName>
    </submittedName>
</protein>
<gene>
    <name evidence="1" type="ORF">CITCOLO1_LOCUS1047</name>
</gene>
<evidence type="ECO:0000313" key="1">
    <source>
        <dbReference type="EMBL" id="CAK9309469.1"/>
    </source>
</evidence>
<dbReference type="EMBL" id="OZ021735">
    <property type="protein sequence ID" value="CAK9309469.1"/>
    <property type="molecule type" value="Genomic_DNA"/>
</dbReference>
<dbReference type="Proteomes" id="UP001642487">
    <property type="component" value="Chromosome 1"/>
</dbReference>
<organism evidence="1 2">
    <name type="scientific">Citrullus colocynthis</name>
    <name type="common">colocynth</name>
    <dbReference type="NCBI Taxonomy" id="252529"/>
    <lineage>
        <taxon>Eukaryota</taxon>
        <taxon>Viridiplantae</taxon>
        <taxon>Streptophyta</taxon>
        <taxon>Embryophyta</taxon>
        <taxon>Tracheophyta</taxon>
        <taxon>Spermatophyta</taxon>
        <taxon>Magnoliopsida</taxon>
        <taxon>eudicotyledons</taxon>
        <taxon>Gunneridae</taxon>
        <taxon>Pentapetalae</taxon>
        <taxon>rosids</taxon>
        <taxon>fabids</taxon>
        <taxon>Cucurbitales</taxon>
        <taxon>Cucurbitaceae</taxon>
        <taxon>Benincaseae</taxon>
        <taxon>Citrullus</taxon>
    </lineage>
</organism>
<sequence length="85" mass="9447">LGPLREVGFEKMRDASIRIFELQIPKPFAPSSDFDKLCTTFTEFLQALAGRLSPITSHLLLPDGESDRKGEVAMITQPSFASHQL</sequence>
<name>A0ABP0XMT2_9ROSI</name>
<accession>A0ABP0XMT2</accession>
<feature type="non-terminal residue" evidence="1">
    <location>
        <position position="1"/>
    </location>
</feature>
<evidence type="ECO:0000313" key="2">
    <source>
        <dbReference type="Proteomes" id="UP001642487"/>
    </source>
</evidence>
<proteinExistence type="predicted"/>
<keyword evidence="2" id="KW-1185">Reference proteome</keyword>
<reference evidence="1 2" key="1">
    <citation type="submission" date="2024-03" db="EMBL/GenBank/DDBJ databases">
        <authorList>
            <person name="Gkanogiannis A."/>
            <person name="Becerra Lopez-Lavalle L."/>
        </authorList>
    </citation>
    <scope>NUCLEOTIDE SEQUENCE [LARGE SCALE GENOMIC DNA]</scope>
</reference>